<dbReference type="Proteomes" id="UP001470230">
    <property type="component" value="Unassembled WGS sequence"/>
</dbReference>
<evidence type="ECO:0000313" key="2">
    <source>
        <dbReference type="EMBL" id="KAK8842919.1"/>
    </source>
</evidence>
<evidence type="ECO:0000313" key="3">
    <source>
        <dbReference type="Proteomes" id="UP001470230"/>
    </source>
</evidence>
<comment type="caution">
    <text evidence="2">The sequence shown here is derived from an EMBL/GenBank/DDBJ whole genome shotgun (WGS) entry which is preliminary data.</text>
</comment>
<name>A0ABR2H9N3_9EUKA</name>
<sequence>METSLPSDKSDTNLQRTKEELQRGTISNKKKEFLIIIIDNLLYNKVEYLPNLESAFKANYYSGQDEKQLIFLMIEKNKDLYFKKYYKKSYIDKSNKSERNIVFNGIAFQFPKEFIDISEQFINEQKHELPKECKEGLLSRLKEFVQNLTNQKSNNISIASEYIINQHQQKFIKQDVDQITLNPDALANQNNHQIYDPILGSNQNENLCPDSKQDSDPAFESNQNDDLDIDNDQKLNFSQNTFFTSDGHISLEFL</sequence>
<evidence type="ECO:0000256" key="1">
    <source>
        <dbReference type="SAM" id="MobiDB-lite"/>
    </source>
</evidence>
<gene>
    <name evidence="2" type="ORF">M9Y10_025785</name>
</gene>
<reference evidence="2 3" key="1">
    <citation type="submission" date="2024-04" db="EMBL/GenBank/DDBJ databases">
        <title>Tritrichomonas musculus Genome.</title>
        <authorList>
            <person name="Alves-Ferreira E."/>
            <person name="Grigg M."/>
            <person name="Lorenzi H."/>
            <person name="Galac M."/>
        </authorList>
    </citation>
    <scope>NUCLEOTIDE SEQUENCE [LARGE SCALE GENOMIC DNA]</scope>
    <source>
        <strain evidence="2 3">EAF2021</strain>
    </source>
</reference>
<organism evidence="2 3">
    <name type="scientific">Tritrichomonas musculus</name>
    <dbReference type="NCBI Taxonomy" id="1915356"/>
    <lineage>
        <taxon>Eukaryota</taxon>
        <taxon>Metamonada</taxon>
        <taxon>Parabasalia</taxon>
        <taxon>Tritrichomonadida</taxon>
        <taxon>Tritrichomonadidae</taxon>
        <taxon>Tritrichomonas</taxon>
    </lineage>
</organism>
<proteinExistence type="predicted"/>
<keyword evidence="3" id="KW-1185">Reference proteome</keyword>
<accession>A0ABR2H9N3</accession>
<dbReference type="EMBL" id="JAPFFF010000037">
    <property type="protein sequence ID" value="KAK8842919.1"/>
    <property type="molecule type" value="Genomic_DNA"/>
</dbReference>
<feature type="region of interest" description="Disordered" evidence="1">
    <location>
        <begin position="198"/>
        <end position="230"/>
    </location>
</feature>
<protein>
    <submittedName>
        <fullName evidence="2">Uncharacterized protein</fullName>
    </submittedName>
</protein>